<evidence type="ECO:0000259" key="11">
    <source>
        <dbReference type="SMART" id="SM00861"/>
    </source>
</evidence>
<evidence type="ECO:0000313" key="13">
    <source>
        <dbReference type="Proteomes" id="UP000824072"/>
    </source>
</evidence>
<keyword evidence="8 10" id="KW-0786">Thiamine pyrophosphate</keyword>
<dbReference type="GO" id="GO:0009228">
    <property type="term" value="P:thiamine biosynthetic process"/>
    <property type="evidence" value="ECO:0007669"/>
    <property type="project" value="UniProtKB-UniRule"/>
</dbReference>
<dbReference type="HAMAP" id="MF_00315">
    <property type="entry name" value="DXP_synth"/>
    <property type="match status" value="1"/>
</dbReference>
<dbReference type="SUPFAM" id="SSF52518">
    <property type="entry name" value="Thiamin diphosphate-binding fold (THDP-binding)"/>
    <property type="match status" value="2"/>
</dbReference>
<evidence type="ECO:0000256" key="10">
    <source>
        <dbReference type="HAMAP-Rule" id="MF_00315"/>
    </source>
</evidence>
<dbReference type="InterPro" id="IPR005477">
    <property type="entry name" value="Dxylulose-5-P_synthase"/>
</dbReference>
<feature type="binding site" evidence="10">
    <location>
        <begin position="144"/>
        <end position="145"/>
    </location>
    <ligand>
        <name>thiamine diphosphate</name>
        <dbReference type="ChEBI" id="CHEBI:58937"/>
    </ligand>
</feature>
<evidence type="ECO:0000256" key="2">
    <source>
        <dbReference type="ARBA" id="ARBA00011081"/>
    </source>
</evidence>
<feature type="binding site" evidence="10">
    <location>
        <position position="172"/>
    </location>
    <ligand>
        <name>Mg(2+)</name>
        <dbReference type="ChEBI" id="CHEBI:18420"/>
    </ligand>
</feature>
<dbReference type="Gene3D" id="3.40.50.970">
    <property type="match status" value="2"/>
</dbReference>
<dbReference type="Proteomes" id="UP000824072">
    <property type="component" value="Unassembled WGS sequence"/>
</dbReference>
<organism evidence="12 13">
    <name type="scientific">Candidatus Pullichristensenella excrementigallinarum</name>
    <dbReference type="NCBI Taxonomy" id="2840907"/>
    <lineage>
        <taxon>Bacteria</taxon>
        <taxon>Bacillati</taxon>
        <taxon>Bacillota</taxon>
        <taxon>Clostridia</taxon>
        <taxon>Candidatus Pullichristensenella</taxon>
    </lineage>
</organism>
<proteinExistence type="inferred from homology"/>
<dbReference type="PANTHER" id="PTHR43322:SF5">
    <property type="entry name" value="1-DEOXY-D-XYLULOSE-5-PHOSPHATE SYNTHASE, CHLOROPLASTIC"/>
    <property type="match status" value="1"/>
</dbReference>
<dbReference type="EC" id="2.2.1.7" evidence="10"/>
<dbReference type="AlphaFoldDB" id="A0A9D1IF04"/>
<sequence length="616" mass="67459">MLKEIHSPADLKKLTLPELEALSEEIRREIIEVVTRQGGHLSSNLGAVELTLAIHYVFDCPEDKLVFDVGHQAYCHKLITGRQEAFEKLRAKEGTSGFPAFSESEYDCFTAGHASTAISAALGMARTRDVMGGKNHVLAVVGDGALTGGMCYEALNDAGQSGTRMIVIINDNEMSISRNVGAMAKYLTDLRQSKGYRALKRHVRSGLEAIPHIGVKMFRFVERLRDWLKASLVDGKFFTALGFRYLGPVDGHDLKRLIRVLRRAKEETKPLILHVVTTKGKGYRPAESHPDQFHGVSPVYYVENTAAEEISAGKLACKELLALAENDIRISVVTAAMPIGTGMVDFGKAHPDRFFDVGIAEEHAVTMAAGMAFSGMKPYVAIYSTFLQRAVDQISSDVCLNSLPVTFLIDRAGLVGEDGKTHQGVFDLSYLRMLPNMIIASPRDARDLKRLVRLSAQIDAPMAIRYSKALEDMGARMQLSGEFGLGQWELLSSGKDVMFLAVGRMVQMAMQATIELMGKGVQAGVVDARFVKPMDEGLLRRVAGETNMIVTVEENVLSGGFGEGVLDWLTRQGLQARVLNLGVPDEYVEHMRVEEQLEQCGLSALGIAARVLEALG</sequence>
<comment type="cofactor">
    <cofactor evidence="10">
        <name>thiamine diphosphate</name>
        <dbReference type="ChEBI" id="CHEBI:58937"/>
    </cofactor>
    <text evidence="10">Binds 1 thiamine pyrophosphate per subunit.</text>
</comment>
<feature type="binding site" evidence="10">
    <location>
        <begin position="112"/>
        <end position="114"/>
    </location>
    <ligand>
        <name>thiamine diphosphate</name>
        <dbReference type="ChEBI" id="CHEBI:58937"/>
    </ligand>
</feature>
<dbReference type="CDD" id="cd07033">
    <property type="entry name" value="TPP_PYR_DXS_TK_like"/>
    <property type="match status" value="1"/>
</dbReference>
<dbReference type="Gene3D" id="3.40.50.920">
    <property type="match status" value="1"/>
</dbReference>
<comment type="function">
    <text evidence="10">Catalyzes the acyloin condensation reaction between C atoms 2 and 3 of pyruvate and glyceraldehyde 3-phosphate to yield 1-deoxy-D-xylulose-5-phosphate (DXP).</text>
</comment>
<evidence type="ECO:0000256" key="9">
    <source>
        <dbReference type="ARBA" id="ARBA00023229"/>
    </source>
</evidence>
<dbReference type="PANTHER" id="PTHR43322">
    <property type="entry name" value="1-D-DEOXYXYLULOSE 5-PHOSPHATE SYNTHASE-RELATED"/>
    <property type="match status" value="1"/>
</dbReference>
<keyword evidence="5 10" id="KW-0479">Metal-binding</keyword>
<feature type="binding site" evidence="10">
    <location>
        <position position="283"/>
    </location>
    <ligand>
        <name>thiamine diphosphate</name>
        <dbReference type="ChEBI" id="CHEBI:58937"/>
    </ligand>
</feature>
<evidence type="ECO:0000313" key="12">
    <source>
        <dbReference type="EMBL" id="HIU34789.1"/>
    </source>
</evidence>
<dbReference type="InterPro" id="IPR029061">
    <property type="entry name" value="THDP-binding"/>
</dbReference>
<dbReference type="Pfam" id="PF02779">
    <property type="entry name" value="Transket_pyr"/>
    <property type="match status" value="1"/>
</dbReference>
<feature type="domain" description="Transketolase-like pyrimidine-binding" evidence="11">
    <location>
        <begin position="310"/>
        <end position="473"/>
    </location>
</feature>
<evidence type="ECO:0000256" key="4">
    <source>
        <dbReference type="ARBA" id="ARBA00022679"/>
    </source>
</evidence>
<name>A0A9D1IF04_9FIRM</name>
<evidence type="ECO:0000256" key="3">
    <source>
        <dbReference type="ARBA" id="ARBA00011738"/>
    </source>
</evidence>
<dbReference type="PROSITE" id="PS00801">
    <property type="entry name" value="TRANSKETOLASE_1"/>
    <property type="match status" value="1"/>
</dbReference>
<evidence type="ECO:0000256" key="5">
    <source>
        <dbReference type="ARBA" id="ARBA00022723"/>
    </source>
</evidence>
<feature type="binding site" evidence="10">
    <location>
        <position position="361"/>
    </location>
    <ligand>
        <name>thiamine diphosphate</name>
        <dbReference type="ChEBI" id="CHEBI:58937"/>
    </ligand>
</feature>
<evidence type="ECO:0000256" key="1">
    <source>
        <dbReference type="ARBA" id="ARBA00004980"/>
    </source>
</evidence>
<dbReference type="Pfam" id="PF13292">
    <property type="entry name" value="DXP_synthase_N"/>
    <property type="match status" value="1"/>
</dbReference>
<evidence type="ECO:0000256" key="7">
    <source>
        <dbReference type="ARBA" id="ARBA00022977"/>
    </source>
</evidence>
<reference evidence="12" key="1">
    <citation type="submission" date="2020-10" db="EMBL/GenBank/DDBJ databases">
        <authorList>
            <person name="Gilroy R."/>
        </authorList>
    </citation>
    <scope>NUCLEOTIDE SEQUENCE</scope>
    <source>
        <strain evidence="12">ChiHcec3-11533</strain>
    </source>
</reference>
<dbReference type="InterPro" id="IPR005475">
    <property type="entry name" value="Transketolase-like_Pyr-bd"/>
</dbReference>
<keyword evidence="7 10" id="KW-0784">Thiamine biosynthesis</keyword>
<dbReference type="SMART" id="SM00861">
    <property type="entry name" value="Transket_pyr"/>
    <property type="match status" value="1"/>
</dbReference>
<dbReference type="EMBL" id="DVMU01000205">
    <property type="protein sequence ID" value="HIU34789.1"/>
    <property type="molecule type" value="Genomic_DNA"/>
</dbReference>
<comment type="similarity">
    <text evidence="2 10">Belongs to the transketolase family. DXPS subfamily.</text>
</comment>
<accession>A0A9D1IF04</accession>
<keyword evidence="4 10" id="KW-0808">Transferase</keyword>
<dbReference type="NCBIfam" id="NF003933">
    <property type="entry name" value="PRK05444.2-2"/>
    <property type="match status" value="1"/>
</dbReference>
<reference evidence="12" key="2">
    <citation type="journal article" date="2021" name="PeerJ">
        <title>Extensive microbial diversity within the chicken gut microbiome revealed by metagenomics and culture.</title>
        <authorList>
            <person name="Gilroy R."/>
            <person name="Ravi A."/>
            <person name="Getino M."/>
            <person name="Pursley I."/>
            <person name="Horton D.L."/>
            <person name="Alikhan N.F."/>
            <person name="Baker D."/>
            <person name="Gharbi K."/>
            <person name="Hall N."/>
            <person name="Watson M."/>
            <person name="Adriaenssens E.M."/>
            <person name="Foster-Nyarko E."/>
            <person name="Jarju S."/>
            <person name="Secka A."/>
            <person name="Antonio M."/>
            <person name="Oren A."/>
            <person name="Chaudhuri R.R."/>
            <person name="La Ragione R."/>
            <person name="Hildebrand F."/>
            <person name="Pallen M.J."/>
        </authorList>
    </citation>
    <scope>NUCLEOTIDE SEQUENCE</scope>
    <source>
        <strain evidence="12">ChiHcec3-11533</strain>
    </source>
</reference>
<comment type="caution">
    <text evidence="12">The sequence shown here is derived from an EMBL/GenBank/DDBJ whole genome shotgun (WGS) entry which is preliminary data.</text>
</comment>
<comment type="cofactor">
    <cofactor evidence="10">
        <name>Mg(2+)</name>
        <dbReference type="ChEBI" id="CHEBI:18420"/>
    </cofactor>
    <text evidence="10">Binds 1 Mg(2+) ion per subunit.</text>
</comment>
<dbReference type="FunFam" id="3.40.50.920:FF:000002">
    <property type="entry name" value="1-deoxy-D-xylulose-5-phosphate synthase"/>
    <property type="match status" value="1"/>
</dbReference>
<protein>
    <recommendedName>
        <fullName evidence="10">1-deoxy-D-xylulose-5-phosphate synthase</fullName>
        <ecNumber evidence="10">2.2.1.7</ecNumber>
    </recommendedName>
    <alternativeName>
        <fullName evidence="10">1-deoxyxylulose-5-phosphate synthase</fullName>
        <shortName evidence="10">DXP synthase</shortName>
        <shortName evidence="10">DXPS</shortName>
    </alternativeName>
</protein>
<feature type="binding site" evidence="10">
    <location>
        <position position="143"/>
    </location>
    <ligand>
        <name>Mg(2+)</name>
        <dbReference type="ChEBI" id="CHEBI:18420"/>
    </ligand>
</feature>
<dbReference type="SUPFAM" id="SSF52922">
    <property type="entry name" value="TK C-terminal domain-like"/>
    <property type="match status" value="1"/>
</dbReference>
<dbReference type="GO" id="GO:0016114">
    <property type="term" value="P:terpenoid biosynthetic process"/>
    <property type="evidence" value="ECO:0007669"/>
    <property type="project" value="UniProtKB-UniRule"/>
</dbReference>
<dbReference type="Pfam" id="PF02780">
    <property type="entry name" value="Transketolase_C"/>
    <property type="match status" value="1"/>
</dbReference>
<feature type="binding site" evidence="10">
    <location>
        <position position="71"/>
    </location>
    <ligand>
        <name>thiamine diphosphate</name>
        <dbReference type="ChEBI" id="CHEBI:58937"/>
    </ligand>
</feature>
<dbReference type="GO" id="GO:0008661">
    <property type="term" value="F:1-deoxy-D-xylulose-5-phosphate synthase activity"/>
    <property type="evidence" value="ECO:0007669"/>
    <property type="project" value="UniProtKB-UniRule"/>
</dbReference>
<dbReference type="InterPro" id="IPR049557">
    <property type="entry name" value="Transketolase_CS"/>
</dbReference>
<comment type="catalytic activity">
    <reaction evidence="10">
        <text>D-glyceraldehyde 3-phosphate + pyruvate + H(+) = 1-deoxy-D-xylulose 5-phosphate + CO2</text>
        <dbReference type="Rhea" id="RHEA:12605"/>
        <dbReference type="ChEBI" id="CHEBI:15361"/>
        <dbReference type="ChEBI" id="CHEBI:15378"/>
        <dbReference type="ChEBI" id="CHEBI:16526"/>
        <dbReference type="ChEBI" id="CHEBI:57792"/>
        <dbReference type="ChEBI" id="CHEBI:59776"/>
        <dbReference type="EC" id="2.2.1.7"/>
    </reaction>
</comment>
<comment type="pathway">
    <text evidence="1 10">Metabolic intermediate biosynthesis; 1-deoxy-D-xylulose 5-phosphate biosynthesis; 1-deoxy-D-xylulose 5-phosphate from D-glyceraldehyde 3-phosphate and pyruvate: step 1/1.</text>
</comment>
<comment type="subunit">
    <text evidence="3 10">Homodimer.</text>
</comment>
<dbReference type="GO" id="GO:0019288">
    <property type="term" value="P:isopentenyl diphosphate biosynthetic process, methylerythritol 4-phosphate pathway"/>
    <property type="evidence" value="ECO:0007669"/>
    <property type="project" value="TreeGrafter"/>
</dbReference>
<dbReference type="GO" id="GO:0005829">
    <property type="term" value="C:cytosol"/>
    <property type="evidence" value="ECO:0007669"/>
    <property type="project" value="TreeGrafter"/>
</dbReference>
<keyword evidence="6 10" id="KW-0460">Magnesium</keyword>
<dbReference type="NCBIfam" id="TIGR00204">
    <property type="entry name" value="dxs"/>
    <property type="match status" value="1"/>
</dbReference>
<evidence type="ECO:0000256" key="8">
    <source>
        <dbReference type="ARBA" id="ARBA00023052"/>
    </source>
</evidence>
<dbReference type="InterPro" id="IPR009014">
    <property type="entry name" value="Transketo_C/PFOR_II"/>
</dbReference>
<evidence type="ECO:0000256" key="6">
    <source>
        <dbReference type="ARBA" id="ARBA00022842"/>
    </source>
</evidence>
<feature type="binding site" evidence="10">
    <location>
        <position position="172"/>
    </location>
    <ligand>
        <name>thiamine diphosphate</name>
        <dbReference type="ChEBI" id="CHEBI:58937"/>
    </ligand>
</feature>
<dbReference type="GO" id="GO:0030976">
    <property type="term" value="F:thiamine pyrophosphate binding"/>
    <property type="evidence" value="ECO:0007669"/>
    <property type="project" value="UniProtKB-UniRule"/>
</dbReference>
<dbReference type="GO" id="GO:0000287">
    <property type="term" value="F:magnesium ion binding"/>
    <property type="evidence" value="ECO:0007669"/>
    <property type="project" value="UniProtKB-UniRule"/>
</dbReference>
<dbReference type="InterPro" id="IPR033248">
    <property type="entry name" value="Transketolase_C"/>
</dbReference>
<keyword evidence="9 10" id="KW-0414">Isoprene biosynthesis</keyword>
<dbReference type="CDD" id="cd02007">
    <property type="entry name" value="TPP_DXS"/>
    <property type="match status" value="1"/>
</dbReference>
<gene>
    <name evidence="10" type="primary">dxs</name>
    <name evidence="12" type="ORF">IAB02_09515</name>
</gene>